<evidence type="ECO:0000256" key="11">
    <source>
        <dbReference type="HAMAP-Rule" id="MF_00980"/>
    </source>
</evidence>
<dbReference type="InterPro" id="IPR038616">
    <property type="entry name" value="RcsD_ABL_sf"/>
</dbReference>
<keyword evidence="8 11" id="KW-1133">Transmembrane helix</keyword>
<dbReference type="SUPFAM" id="SSF55874">
    <property type="entry name" value="ATPase domain of HSP90 chaperone/DNA topoisomerase II/histidine kinase"/>
    <property type="match status" value="1"/>
</dbReference>
<evidence type="ECO:0000256" key="1">
    <source>
        <dbReference type="ARBA" id="ARBA00000085"/>
    </source>
</evidence>
<feature type="transmembrane region" description="Helical" evidence="11">
    <location>
        <begin position="22"/>
        <end position="46"/>
    </location>
</feature>
<comment type="subcellular location">
    <subcellularLocation>
        <location evidence="11">Cell inner membrane</location>
        <topology evidence="11">Multi-pass membrane protein</topology>
    </subcellularLocation>
    <subcellularLocation>
        <location evidence="2">Endomembrane system</location>
        <topology evidence="2">Multi-pass membrane protein</topology>
    </subcellularLocation>
</comment>
<dbReference type="CDD" id="cd00088">
    <property type="entry name" value="HPT"/>
    <property type="match status" value="1"/>
</dbReference>
<name>A0ABZ3B8V8_9ENTR</name>
<evidence type="ECO:0000256" key="7">
    <source>
        <dbReference type="ARBA" id="ARBA00022840"/>
    </source>
</evidence>
<keyword evidence="16" id="KW-1185">Reference proteome</keyword>
<gene>
    <name evidence="11 15" type="primary">rcsD</name>
    <name evidence="15" type="ORF">AAEY27_07565</name>
</gene>
<keyword evidence="11" id="KW-0547">Nucleotide-binding</keyword>
<dbReference type="GO" id="GO:0016740">
    <property type="term" value="F:transferase activity"/>
    <property type="evidence" value="ECO:0007669"/>
    <property type="project" value="UniProtKB-KW"/>
</dbReference>
<evidence type="ECO:0000313" key="16">
    <source>
        <dbReference type="Proteomes" id="UP001466893"/>
    </source>
</evidence>
<dbReference type="InterPro" id="IPR036890">
    <property type="entry name" value="HATPase_C_sf"/>
</dbReference>
<keyword evidence="6 11" id="KW-0418">Kinase</keyword>
<dbReference type="Proteomes" id="UP001466893">
    <property type="component" value="Chromosome"/>
</dbReference>
<keyword evidence="7 11" id="KW-0067">ATP-binding</keyword>
<keyword evidence="11" id="KW-1003">Cell membrane</keyword>
<feature type="domain" description="Histidine kinase" evidence="13">
    <location>
        <begin position="468"/>
        <end position="678"/>
    </location>
</feature>
<dbReference type="InterPro" id="IPR036641">
    <property type="entry name" value="HPT_dom_sf"/>
</dbReference>
<dbReference type="InterPro" id="IPR003594">
    <property type="entry name" value="HATPase_dom"/>
</dbReference>
<evidence type="ECO:0000256" key="4">
    <source>
        <dbReference type="ARBA" id="ARBA00022679"/>
    </source>
</evidence>
<evidence type="ECO:0000256" key="2">
    <source>
        <dbReference type="ARBA" id="ARBA00004127"/>
    </source>
</evidence>
<dbReference type="InterPro" id="IPR032306">
    <property type="entry name" value="RcsD_ABL"/>
</dbReference>
<keyword evidence="10 11" id="KW-0472">Membrane</keyword>
<proteinExistence type="inferred from homology"/>
<feature type="modified residue" description="Phosphohistidine" evidence="11 12">
    <location>
        <position position="841"/>
    </location>
</feature>
<accession>A0ABZ3B8V8</accession>
<evidence type="ECO:0000256" key="9">
    <source>
        <dbReference type="ARBA" id="ARBA00023012"/>
    </source>
</evidence>
<dbReference type="NCBIfam" id="NF007907">
    <property type="entry name" value="PRK10618.1"/>
    <property type="match status" value="1"/>
</dbReference>
<dbReference type="InterPro" id="IPR005467">
    <property type="entry name" value="His_kinase_dom"/>
</dbReference>
<dbReference type="RefSeq" id="WP_342324344.1">
    <property type="nucleotide sequence ID" value="NZ_CP151800.1"/>
</dbReference>
<dbReference type="EMBL" id="CP151800">
    <property type="protein sequence ID" value="WZV99725.1"/>
    <property type="molecule type" value="Genomic_DNA"/>
</dbReference>
<dbReference type="HAMAP" id="MF_00980">
    <property type="entry name" value="RcsD"/>
    <property type="match status" value="1"/>
</dbReference>
<dbReference type="EC" id="2.7.2.-" evidence="11"/>
<feature type="domain" description="HPt" evidence="14">
    <location>
        <begin position="802"/>
        <end position="889"/>
    </location>
</feature>
<reference evidence="15 16" key="1">
    <citation type="submission" date="2024-04" db="EMBL/GenBank/DDBJ databases">
        <title>Kosakonia calanthae sp. nov., a halophilic bacterium isolated from leaves of Calanthe tiplacata.</title>
        <authorList>
            <person name="Wu P."/>
        </authorList>
    </citation>
    <scope>NUCLEOTIDE SEQUENCE [LARGE SCALE GENOMIC DNA]</scope>
    <source>
        <strain evidence="15 16">BYX6</strain>
    </source>
</reference>
<dbReference type="Gene3D" id="3.40.50.11620">
    <property type="entry name" value="Phosphotransferase RcsD, RcsD-ABL domain"/>
    <property type="match status" value="1"/>
</dbReference>
<sequence length="889" mass="99383">MSQSDTMIPGKFSLIPGNITRYFLLLIIVLLVTMGVMIQSAVNAWLKDKSYQIVDTTHAIHKRIDMWRYATWQIYDNIAAAPPATPGDGLQETRLKQDVYYLEKPRRKTEALIFGSHDSSTLEMTQRISTYLDTLWGAETVPWSMYYLNGQDNSMILVSTLPLKDLTSGFKDSTISNIVDTRRAEMLQQANALDERESFSSLRRLAWQNGHYFTLRTTFNQPGHLATVVAFDLPINDLIPPGMTLDSFRLDPDTAPVNARGQDKEANDSVSVNFNSSRIEISSSLSGTGLRLVWQVPFGTLMLDTLQNVLLPLLLNIGLLALALFGYTTFRQQPGRKTDNLAAPGANNELRVLRAFNEEIVSLLPLGLLVHDQEANRTVLSNKIADHLLPHLNLQNITAMADQHQGVIQATINNELYEIRQFRSQVASRTQIFIIRDQDREVLVNKKLKQAQRLYEKNQQGRATFMSNLADSLKQPVKALASEAAALQSEEANQLASHADRLVQLVDEIQLANMLESDSWKGSPSLFSIQDLIDEVVPEVLPVIKRKGLQLLINNHLPANEERHGDRDALRRILLLLIQYAVTTTQMGKITLEVNMDESAEDRLTFRILDTGIGVNASEIDNLHFPFLNDTQSDQYGKANALTFWLCDQLARKLGGHLNIKAREDLGTRYSLHVKMAARSQQAESEEKLLDDVVAMIDITSNEIRNIVVRQLENWGASCISPDERLSSQEYDLFLTDNPSNLTASGLLLSDDEAGVRKIGPGQLRVNFNMSNAMQGAILQLIEEQLAQGDVPESPLGGDENAELHASGYYALFVDTVPDDVKRLYTESASRDFAALAQTAHRLKGVFAMLNLVPGKQLCETLEQLIRESDAPGIENYISDIDAYVKSLL</sequence>
<evidence type="ECO:0000256" key="6">
    <source>
        <dbReference type="ARBA" id="ARBA00022777"/>
    </source>
</evidence>
<dbReference type="Gene3D" id="3.30.565.10">
    <property type="entry name" value="Histidine kinase-like ATPase, C-terminal domain"/>
    <property type="match status" value="1"/>
</dbReference>
<keyword evidence="4 11" id="KW-0808">Transferase</keyword>
<keyword evidence="9 11" id="KW-0902">Two-component regulatory system</keyword>
<comment type="PTM">
    <text evidence="11">Phosphorylated by RcsC.</text>
</comment>
<evidence type="ECO:0000256" key="8">
    <source>
        <dbReference type="ARBA" id="ARBA00022989"/>
    </source>
</evidence>
<dbReference type="PROSITE" id="PS50109">
    <property type="entry name" value="HIS_KIN"/>
    <property type="match status" value="1"/>
</dbReference>
<feature type="transmembrane region" description="Helical" evidence="11">
    <location>
        <begin position="309"/>
        <end position="330"/>
    </location>
</feature>
<dbReference type="InterPro" id="IPR008207">
    <property type="entry name" value="Sig_transdc_His_kin_Hpt_dom"/>
</dbReference>
<dbReference type="Gene3D" id="1.20.120.160">
    <property type="entry name" value="HPT domain"/>
    <property type="match status" value="1"/>
</dbReference>
<protein>
    <recommendedName>
        <fullName evidence="11">Phosphotransferase RcsD</fullName>
        <ecNumber evidence="11">2.7.2.-</ecNumber>
    </recommendedName>
    <alternativeName>
        <fullName evidence="11">Phosphotransfer intermediate RcsD</fullName>
    </alternativeName>
</protein>
<keyword evidence="3 11" id="KW-0597">Phosphoprotein</keyword>
<organism evidence="15 16">
    <name type="scientific">Kosakonia calanthes</name>
    <dbReference type="NCBI Taxonomy" id="3139408"/>
    <lineage>
        <taxon>Bacteria</taxon>
        <taxon>Pseudomonadati</taxon>
        <taxon>Pseudomonadota</taxon>
        <taxon>Gammaproteobacteria</taxon>
        <taxon>Enterobacterales</taxon>
        <taxon>Enterobacteriaceae</taxon>
        <taxon>Kosakonia</taxon>
    </lineage>
</organism>
<dbReference type="Pfam" id="PF02518">
    <property type="entry name" value="HATPase_c"/>
    <property type="match status" value="1"/>
</dbReference>
<keyword evidence="5 11" id="KW-0812">Transmembrane</keyword>
<dbReference type="PROSITE" id="PS50894">
    <property type="entry name" value="HPT"/>
    <property type="match status" value="1"/>
</dbReference>
<evidence type="ECO:0000259" key="13">
    <source>
        <dbReference type="PROSITE" id="PS50109"/>
    </source>
</evidence>
<evidence type="ECO:0000256" key="12">
    <source>
        <dbReference type="PROSITE-ProRule" id="PRU00110"/>
    </source>
</evidence>
<keyword evidence="11" id="KW-0997">Cell inner membrane</keyword>
<dbReference type="SUPFAM" id="SSF47226">
    <property type="entry name" value="Histidine-containing phosphotransfer domain, HPT domain"/>
    <property type="match status" value="1"/>
</dbReference>
<comment type="similarity">
    <text evidence="11">Belongs to the RcsD family.</text>
</comment>
<evidence type="ECO:0000256" key="5">
    <source>
        <dbReference type="ARBA" id="ARBA00022692"/>
    </source>
</evidence>
<dbReference type="InterPro" id="IPR030861">
    <property type="entry name" value="Ptransferase_RcsD"/>
</dbReference>
<comment type="catalytic activity">
    <reaction evidence="1">
        <text>ATP + protein L-histidine = ADP + protein N-phospho-L-histidine.</text>
        <dbReference type="EC" id="2.7.13.3"/>
    </reaction>
</comment>
<dbReference type="Pfam" id="PF01627">
    <property type="entry name" value="Hpt"/>
    <property type="match status" value="1"/>
</dbReference>
<comment type="function">
    <text evidence="11">Component of the Rcs signaling system, which controls transcription of numerous genes. RcsD is a phosphotransfer intermediate between the sensor kinase RcsC and the response regulator RcsB. It acquires a phosphoryl group from RcsC and transfers it to RcsB.</text>
</comment>
<dbReference type="SMART" id="SM00387">
    <property type="entry name" value="HATPase_c"/>
    <property type="match status" value="1"/>
</dbReference>
<evidence type="ECO:0000259" key="14">
    <source>
        <dbReference type="PROSITE" id="PS50894"/>
    </source>
</evidence>
<evidence type="ECO:0000256" key="10">
    <source>
        <dbReference type="ARBA" id="ARBA00023136"/>
    </source>
</evidence>
<dbReference type="PANTHER" id="PTHR43047">
    <property type="entry name" value="TWO-COMPONENT HISTIDINE PROTEIN KINASE"/>
    <property type="match status" value="1"/>
</dbReference>
<evidence type="ECO:0000313" key="15">
    <source>
        <dbReference type="EMBL" id="WZV99725.1"/>
    </source>
</evidence>
<dbReference type="PANTHER" id="PTHR43047:SF72">
    <property type="entry name" value="OSMOSENSING HISTIDINE PROTEIN KINASE SLN1"/>
    <property type="match status" value="1"/>
</dbReference>
<evidence type="ECO:0000256" key="3">
    <source>
        <dbReference type="ARBA" id="ARBA00022553"/>
    </source>
</evidence>
<dbReference type="Pfam" id="PF16359">
    <property type="entry name" value="RcsD_ABL"/>
    <property type="match status" value="1"/>
</dbReference>
<comment type="subunit">
    <text evidence="11">Interacts with RcsC and RcsB.</text>
</comment>